<dbReference type="EMBL" id="FZNN01000009">
    <property type="protein sequence ID" value="SNR54212.1"/>
    <property type="molecule type" value="Genomic_DNA"/>
</dbReference>
<dbReference type="OrthoDB" id="793940at2"/>
<organism evidence="2 3">
    <name type="scientific">Puniceibacterium sediminis</name>
    <dbReference type="NCBI Taxonomy" id="1608407"/>
    <lineage>
        <taxon>Bacteria</taxon>
        <taxon>Pseudomonadati</taxon>
        <taxon>Pseudomonadota</taxon>
        <taxon>Alphaproteobacteria</taxon>
        <taxon>Rhodobacterales</taxon>
        <taxon>Paracoccaceae</taxon>
        <taxon>Puniceibacterium</taxon>
    </lineage>
</organism>
<proteinExistence type="predicted"/>
<dbReference type="SUPFAM" id="SSF54593">
    <property type="entry name" value="Glyoxalase/Bleomycin resistance protein/Dihydroxybiphenyl dioxygenase"/>
    <property type="match status" value="1"/>
</dbReference>
<accession>A0A238X6E9</accession>
<sequence length="140" mass="15303">MHPFHLAFPVTDLDATRHFYVEKLGCEPGRESVGHWFDFSLFGHQMSAHLRTDSTGTAVSTGAVDGDSVPIPHFGVILDPASFDALAERLAADADTDWILRPKRRLVGQPGEQGTMFVRDPSGNGLEFKSFADRASIFAS</sequence>
<protein>
    <recommendedName>
        <fullName evidence="1">VOC domain-containing protein</fullName>
    </recommendedName>
</protein>
<evidence type="ECO:0000259" key="1">
    <source>
        <dbReference type="PROSITE" id="PS51819"/>
    </source>
</evidence>
<dbReference type="InterPro" id="IPR004360">
    <property type="entry name" value="Glyas_Fos-R_dOase_dom"/>
</dbReference>
<dbReference type="Gene3D" id="3.10.180.10">
    <property type="entry name" value="2,3-Dihydroxybiphenyl 1,2-Dioxygenase, domain 1"/>
    <property type="match status" value="1"/>
</dbReference>
<dbReference type="PANTHER" id="PTHR39434">
    <property type="match status" value="1"/>
</dbReference>
<dbReference type="AlphaFoldDB" id="A0A238X6E9"/>
<dbReference type="RefSeq" id="WP_089270681.1">
    <property type="nucleotide sequence ID" value="NZ_FZNN01000009.1"/>
</dbReference>
<dbReference type="InterPro" id="IPR029068">
    <property type="entry name" value="Glyas_Bleomycin-R_OHBP_Dase"/>
</dbReference>
<dbReference type="PROSITE" id="PS51819">
    <property type="entry name" value="VOC"/>
    <property type="match status" value="1"/>
</dbReference>
<keyword evidence="3" id="KW-1185">Reference proteome</keyword>
<feature type="domain" description="VOC" evidence="1">
    <location>
        <begin position="2"/>
        <end position="131"/>
    </location>
</feature>
<dbReference type="PANTHER" id="PTHR39434:SF1">
    <property type="entry name" value="VOC DOMAIN-CONTAINING PROTEIN"/>
    <property type="match status" value="1"/>
</dbReference>
<dbReference type="Proteomes" id="UP000198417">
    <property type="component" value="Unassembled WGS sequence"/>
</dbReference>
<gene>
    <name evidence="2" type="ORF">SAMN06265370_10996</name>
</gene>
<dbReference type="InterPro" id="IPR037523">
    <property type="entry name" value="VOC_core"/>
</dbReference>
<dbReference type="Pfam" id="PF00903">
    <property type="entry name" value="Glyoxalase"/>
    <property type="match status" value="1"/>
</dbReference>
<reference evidence="2 3" key="1">
    <citation type="submission" date="2017-06" db="EMBL/GenBank/DDBJ databases">
        <authorList>
            <person name="Kim H.J."/>
            <person name="Triplett B.A."/>
        </authorList>
    </citation>
    <scope>NUCLEOTIDE SEQUENCE [LARGE SCALE GENOMIC DNA]</scope>
    <source>
        <strain evidence="2 3">DSM 29052</strain>
    </source>
</reference>
<evidence type="ECO:0000313" key="2">
    <source>
        <dbReference type="EMBL" id="SNR54212.1"/>
    </source>
</evidence>
<name>A0A238X6E9_9RHOB</name>
<evidence type="ECO:0000313" key="3">
    <source>
        <dbReference type="Proteomes" id="UP000198417"/>
    </source>
</evidence>